<keyword evidence="7" id="KW-0325">Glycoprotein</keyword>
<evidence type="ECO:0000256" key="5">
    <source>
        <dbReference type="ARBA" id="ARBA00022827"/>
    </source>
</evidence>
<dbReference type="InterPro" id="IPR016169">
    <property type="entry name" value="FAD-bd_PCMH_sub2"/>
</dbReference>
<comment type="cofactor">
    <cofactor evidence="1">
        <name>FAD</name>
        <dbReference type="ChEBI" id="CHEBI:57692"/>
    </cofactor>
</comment>
<keyword evidence="6" id="KW-1015">Disulfide bond</keyword>
<gene>
    <name evidence="9" type="ORF">FNV43_RR06499</name>
</gene>
<dbReference type="FunFam" id="3.30.43.10:FF:000004">
    <property type="entry name" value="Berberine bridge enzyme-like 15"/>
    <property type="match status" value="1"/>
</dbReference>
<dbReference type="Gene3D" id="3.40.462.20">
    <property type="match status" value="1"/>
</dbReference>
<proteinExistence type="inferred from homology"/>
<dbReference type="PROSITE" id="PS51387">
    <property type="entry name" value="FAD_PCMH"/>
    <property type="match status" value="1"/>
</dbReference>
<evidence type="ECO:0000259" key="8">
    <source>
        <dbReference type="PROSITE" id="PS51387"/>
    </source>
</evidence>
<dbReference type="GO" id="GO:1901696">
    <property type="term" value="P:cannabinoid biosynthetic process"/>
    <property type="evidence" value="ECO:0007669"/>
    <property type="project" value="UniProtKB-ARBA"/>
</dbReference>
<dbReference type="OrthoDB" id="1694385at2759"/>
<organism evidence="9 10">
    <name type="scientific">Rhamnella rubrinervis</name>
    <dbReference type="NCBI Taxonomy" id="2594499"/>
    <lineage>
        <taxon>Eukaryota</taxon>
        <taxon>Viridiplantae</taxon>
        <taxon>Streptophyta</taxon>
        <taxon>Embryophyta</taxon>
        <taxon>Tracheophyta</taxon>
        <taxon>Spermatophyta</taxon>
        <taxon>Magnoliopsida</taxon>
        <taxon>eudicotyledons</taxon>
        <taxon>Gunneridae</taxon>
        <taxon>Pentapetalae</taxon>
        <taxon>rosids</taxon>
        <taxon>fabids</taxon>
        <taxon>Rosales</taxon>
        <taxon>Rhamnaceae</taxon>
        <taxon>rhamnoid group</taxon>
        <taxon>Rhamneae</taxon>
        <taxon>Rhamnella</taxon>
    </lineage>
</organism>
<dbReference type="InterPro" id="IPR016166">
    <property type="entry name" value="FAD-bd_PCMH"/>
</dbReference>
<evidence type="ECO:0000256" key="7">
    <source>
        <dbReference type="ARBA" id="ARBA00023180"/>
    </source>
</evidence>
<evidence type="ECO:0000256" key="2">
    <source>
        <dbReference type="ARBA" id="ARBA00005466"/>
    </source>
</evidence>
<protein>
    <recommendedName>
        <fullName evidence="8">FAD-binding PCMH-type domain-containing protein</fullName>
    </recommendedName>
</protein>
<dbReference type="PANTHER" id="PTHR32448">
    <property type="entry name" value="OS08G0158400 PROTEIN"/>
    <property type="match status" value="1"/>
</dbReference>
<sequence length="552" mass="61126">MYDSLHNELLLLLLYEKHTLFLAVLCCVEGQEAAGKALRVFPQSLIRHNQIQSNDFKGLRQEVIRINSALHLHQSVEVILKVLITPNTSVSHVVVKLTNPIDVLRRAFFTIFTPLHDSHASATTGEVYRRISEKSKIHGFPAGIFTSLGIGGHITGGAYGSMMRKYGLAADSVVDARIIDVTGTILDRAAMGEDLFLAITGACWAVPAPSLDKFIKCASLHSHTPIPISEAFFNPKNSSFTSVLQNSAQNLRFVEPSSPKPEFIFTPFHDSHVQAAVICSKQLGIHLRIRSGGHDYEGLSYVSIIETPFIVVDLGKLRTIEVNIELTESNAWVQAGATTGEVYYKIAKKSKVHGYPAGIFTSLGFGGHITGGAYGSLLRKYGLGADNVMDARIVDANGKILDRSAMGEDLFWAIRGGGGASFGIILWWKIKLVHVPETLTAFTVNRTLEQRLLQVTQESFPELGLRRKDCVEMSWIESVVYMAGFPSGSPLEAMLQRKSTFLTFYKAKSDFVRDPIPENGLSSLWNKLLEVEADNPIIFYPIWWDDEQDFRV</sequence>
<dbReference type="InterPro" id="IPR016167">
    <property type="entry name" value="FAD-bd_PCMH_sub1"/>
</dbReference>
<dbReference type="EMBL" id="VOIH02000003">
    <property type="protein sequence ID" value="KAF3450418.1"/>
    <property type="molecule type" value="Genomic_DNA"/>
</dbReference>
<keyword evidence="5" id="KW-0274">FAD</keyword>
<dbReference type="SUPFAM" id="SSF56176">
    <property type="entry name" value="FAD-binding/transporter-associated domain-like"/>
    <property type="match status" value="2"/>
</dbReference>
<keyword evidence="10" id="KW-1185">Reference proteome</keyword>
<evidence type="ECO:0000256" key="4">
    <source>
        <dbReference type="ARBA" id="ARBA00022729"/>
    </source>
</evidence>
<comment type="similarity">
    <text evidence="2">Belongs to the oxygen-dependent FAD-linked oxidoreductase family.</text>
</comment>
<dbReference type="Gene3D" id="3.30.43.10">
    <property type="entry name" value="Uridine Diphospho-n-acetylenolpyruvylglucosamine Reductase, domain 2"/>
    <property type="match status" value="1"/>
</dbReference>
<evidence type="ECO:0000256" key="1">
    <source>
        <dbReference type="ARBA" id="ARBA00001974"/>
    </source>
</evidence>
<dbReference type="InterPro" id="IPR036318">
    <property type="entry name" value="FAD-bd_PCMH-like_sf"/>
</dbReference>
<comment type="caution">
    <text evidence="9">The sequence shown here is derived from an EMBL/GenBank/DDBJ whole genome shotgun (WGS) entry which is preliminary data.</text>
</comment>
<evidence type="ECO:0000256" key="3">
    <source>
        <dbReference type="ARBA" id="ARBA00022630"/>
    </source>
</evidence>
<evidence type="ECO:0000313" key="9">
    <source>
        <dbReference type="EMBL" id="KAF3450418.1"/>
    </source>
</evidence>
<evidence type="ECO:0000256" key="6">
    <source>
        <dbReference type="ARBA" id="ARBA00023157"/>
    </source>
</evidence>
<dbReference type="AlphaFoldDB" id="A0A8K0HEQ3"/>
<keyword evidence="4" id="KW-0732">Signal</keyword>
<dbReference type="Gene3D" id="3.30.465.10">
    <property type="match status" value="2"/>
</dbReference>
<evidence type="ECO:0000313" key="10">
    <source>
        <dbReference type="Proteomes" id="UP000796880"/>
    </source>
</evidence>
<dbReference type="InterPro" id="IPR006094">
    <property type="entry name" value="Oxid_FAD_bind_N"/>
</dbReference>
<dbReference type="Proteomes" id="UP000796880">
    <property type="component" value="Unassembled WGS sequence"/>
</dbReference>
<keyword evidence="3" id="KW-0285">Flavoprotein</keyword>
<accession>A0A8K0HEQ3</accession>
<feature type="domain" description="FAD-binding PCMH-type" evidence="8">
    <location>
        <begin position="257"/>
        <end position="435"/>
    </location>
</feature>
<reference evidence="9" key="1">
    <citation type="submission" date="2020-03" db="EMBL/GenBank/DDBJ databases">
        <title>A high-quality chromosome-level genome assembly of a woody plant with both climbing and erect habits, Rhamnella rubrinervis.</title>
        <authorList>
            <person name="Lu Z."/>
            <person name="Yang Y."/>
            <person name="Zhu X."/>
            <person name="Sun Y."/>
        </authorList>
    </citation>
    <scope>NUCLEOTIDE SEQUENCE</scope>
    <source>
        <strain evidence="9">BYM</strain>
        <tissue evidence="9">Leaf</tissue>
    </source>
</reference>
<dbReference type="Pfam" id="PF01565">
    <property type="entry name" value="FAD_binding_4"/>
    <property type="match status" value="2"/>
</dbReference>
<name>A0A8K0HEQ3_9ROSA</name>
<dbReference type="GO" id="GO:0071949">
    <property type="term" value="F:FAD binding"/>
    <property type="evidence" value="ECO:0007669"/>
    <property type="project" value="InterPro"/>
</dbReference>